<organism evidence="1 2">
    <name type="scientific">Nocardia neocaledoniensis</name>
    <dbReference type="NCBI Taxonomy" id="236511"/>
    <lineage>
        <taxon>Bacteria</taxon>
        <taxon>Bacillati</taxon>
        <taxon>Actinomycetota</taxon>
        <taxon>Actinomycetes</taxon>
        <taxon>Mycobacteriales</taxon>
        <taxon>Nocardiaceae</taxon>
        <taxon>Nocardia</taxon>
    </lineage>
</organism>
<evidence type="ECO:0000313" key="2">
    <source>
        <dbReference type="Proteomes" id="UP000246410"/>
    </source>
</evidence>
<dbReference type="EMBL" id="QGTL01000001">
    <property type="protein sequence ID" value="PWV81523.1"/>
    <property type="molecule type" value="Genomic_DNA"/>
</dbReference>
<keyword evidence="2" id="KW-1185">Reference proteome</keyword>
<name>A0A317P2T4_9NOCA</name>
<protein>
    <submittedName>
        <fullName evidence="1">Uncharacterized protein</fullName>
    </submittedName>
</protein>
<sequence length="69" mass="7286">MTVLPTATQADHADQETFVFDADRESGLDVAAVRAGESAHGLAAADLSDRIDQAWSVSCVDDDLSCLAY</sequence>
<proteinExistence type="predicted"/>
<dbReference type="RefSeq" id="WP_244198070.1">
    <property type="nucleotide sequence ID" value="NZ_QGTL01000001.1"/>
</dbReference>
<evidence type="ECO:0000313" key="1">
    <source>
        <dbReference type="EMBL" id="PWV81523.1"/>
    </source>
</evidence>
<dbReference type="AlphaFoldDB" id="A0A317P2T4"/>
<gene>
    <name evidence="1" type="ORF">DFR69_101866</name>
</gene>
<dbReference type="Proteomes" id="UP000246410">
    <property type="component" value="Unassembled WGS sequence"/>
</dbReference>
<reference evidence="1 2" key="1">
    <citation type="submission" date="2018-05" db="EMBL/GenBank/DDBJ databases">
        <title>Genomic Encyclopedia of Type Strains, Phase IV (KMG-IV): sequencing the most valuable type-strain genomes for metagenomic binning, comparative biology and taxonomic classification.</title>
        <authorList>
            <person name="Goeker M."/>
        </authorList>
    </citation>
    <scope>NUCLEOTIDE SEQUENCE [LARGE SCALE GENOMIC DNA]</scope>
    <source>
        <strain evidence="1 2">DSM 44717</strain>
    </source>
</reference>
<accession>A0A317P2T4</accession>
<comment type="caution">
    <text evidence="1">The sequence shown here is derived from an EMBL/GenBank/DDBJ whole genome shotgun (WGS) entry which is preliminary data.</text>
</comment>